<dbReference type="Proteomes" id="UP000000311">
    <property type="component" value="Unassembled WGS sequence"/>
</dbReference>
<dbReference type="EMBL" id="GL443286">
    <property type="protein sequence ID" value="EFN62224.1"/>
    <property type="molecule type" value="Genomic_DNA"/>
</dbReference>
<evidence type="ECO:0000313" key="2">
    <source>
        <dbReference type="Proteomes" id="UP000000311"/>
    </source>
</evidence>
<proteinExistence type="predicted"/>
<organism evidence="2">
    <name type="scientific">Camponotus floridanus</name>
    <name type="common">Florida carpenter ant</name>
    <dbReference type="NCBI Taxonomy" id="104421"/>
    <lineage>
        <taxon>Eukaryota</taxon>
        <taxon>Metazoa</taxon>
        <taxon>Ecdysozoa</taxon>
        <taxon>Arthropoda</taxon>
        <taxon>Hexapoda</taxon>
        <taxon>Insecta</taxon>
        <taxon>Pterygota</taxon>
        <taxon>Neoptera</taxon>
        <taxon>Endopterygota</taxon>
        <taxon>Hymenoptera</taxon>
        <taxon>Apocrita</taxon>
        <taxon>Aculeata</taxon>
        <taxon>Formicoidea</taxon>
        <taxon>Formicidae</taxon>
        <taxon>Formicinae</taxon>
        <taxon>Camponotus</taxon>
    </lineage>
</organism>
<gene>
    <name evidence="1" type="ORF">EAG_12387</name>
</gene>
<dbReference type="AlphaFoldDB" id="E2AWC4"/>
<sequence>MHLAFGGAFYERICGYSECISVSNIQGAPLNYSAIRYIKFTYGALTSSLMHIFHLKLYNWNKSISIILNINRPVREVNHVMERGPKFRAHATKRDSITRDMCDSEGAAPLFVFPHSWSTSLRQRGERTEKRFNLPVAGGGVTAKKRRCGLINSFMTPVRVHTVSLILWDSRVGGHYGASTFYDKTPLRIKYSNLLEIKLTNSEEEDAAQTHTIRELTIIDYPEKRKKLKAHQGCIPCGPNSGRFNQYVCWKMDEPEFL</sequence>
<reference evidence="1 2" key="1">
    <citation type="journal article" date="2010" name="Science">
        <title>Genomic comparison of the ants Camponotus floridanus and Harpegnathos saltator.</title>
        <authorList>
            <person name="Bonasio R."/>
            <person name="Zhang G."/>
            <person name="Ye C."/>
            <person name="Mutti N.S."/>
            <person name="Fang X."/>
            <person name="Qin N."/>
            <person name="Donahue G."/>
            <person name="Yang P."/>
            <person name="Li Q."/>
            <person name="Li C."/>
            <person name="Zhang P."/>
            <person name="Huang Z."/>
            <person name="Berger S.L."/>
            <person name="Reinberg D."/>
            <person name="Wang J."/>
            <person name="Liebig J."/>
        </authorList>
    </citation>
    <scope>NUCLEOTIDE SEQUENCE [LARGE SCALE GENOMIC DNA]</scope>
    <source>
        <strain evidence="2">C129</strain>
    </source>
</reference>
<name>E2AWC4_CAMFO</name>
<keyword evidence="2" id="KW-1185">Reference proteome</keyword>
<accession>E2AWC4</accession>
<evidence type="ECO:0000313" key="1">
    <source>
        <dbReference type="EMBL" id="EFN62224.1"/>
    </source>
</evidence>
<protein>
    <submittedName>
        <fullName evidence="1">Uncharacterized protein</fullName>
    </submittedName>
</protein>
<dbReference type="InParanoid" id="E2AWC4"/>